<protein>
    <submittedName>
        <fullName evidence="1">TolC family protein</fullName>
    </submittedName>
</protein>
<proteinExistence type="predicted"/>
<gene>
    <name evidence="1" type="ORF">E5331_01840</name>
</gene>
<sequence length="485" mass="54873">MSRKLLLNIIAAASVAVSYAHSSGINDDGMKMTLQEVISRAQEQSPAAQGAKHAFLAAQWQYKYYKANYLPSVTLTSSPFLNREINRITLNDGTSAFVRQDQLNTDIALEINQNLALTGGSFFLKSSLSRIDEFERDRTSYSAYPLTIGYRQSLFGYNSLKWDRRIEPVKYREAEKNYNEAMELVAAHACTYFFSLVEAQTNLDMARLNFASADTLYQMAKGRYEIGSINENDMVQLEINRLNEETACMDAEVALKEQTQLLASYLGYDDMPRVTLQLPESVPDLQVSLPMAHELAMLNASDPDYYERIKRESDSRVAQARANAGLRADLYLQFGLSQTGDTFAASYRHLLHQEYVSVTLSLPILDWGRGKGQVKVAKSQRDLAYTEAEQGMNDFRQNLNKMVMQFNMQARKVRVACRTKELASHRYDIARRLYIAGRNTILDLNVALSEKDSATRAYIASIKTYWTLFYTIRSLTGPEAMGIGN</sequence>
<keyword evidence="2" id="KW-1185">Reference proteome</keyword>
<organism evidence="1 2">
    <name type="scientific">Lepagella muris</name>
    <dbReference type="NCBI Taxonomy" id="3032870"/>
    <lineage>
        <taxon>Bacteria</taxon>
        <taxon>Pseudomonadati</taxon>
        <taxon>Bacteroidota</taxon>
        <taxon>Bacteroidia</taxon>
        <taxon>Bacteroidales</taxon>
        <taxon>Muribaculaceae</taxon>
        <taxon>Lepagella</taxon>
    </lineage>
</organism>
<dbReference type="Proteomes" id="UP000306319">
    <property type="component" value="Unassembled WGS sequence"/>
</dbReference>
<reference evidence="1" key="1">
    <citation type="submission" date="2019-04" db="EMBL/GenBank/DDBJ databases">
        <title>Microbes associate with the intestines of laboratory mice.</title>
        <authorList>
            <person name="Navarre W."/>
            <person name="Wong E."/>
            <person name="Huang K."/>
            <person name="Tropini C."/>
            <person name="Ng K."/>
            <person name="Yu B."/>
        </authorList>
    </citation>
    <scope>NUCLEOTIDE SEQUENCE</scope>
    <source>
        <strain evidence="1">NM04_E33</strain>
    </source>
</reference>
<name>A0AC61RMT6_9BACT</name>
<evidence type="ECO:0000313" key="1">
    <source>
        <dbReference type="EMBL" id="TGY80490.1"/>
    </source>
</evidence>
<accession>A0AC61RMT6</accession>
<evidence type="ECO:0000313" key="2">
    <source>
        <dbReference type="Proteomes" id="UP000306319"/>
    </source>
</evidence>
<comment type="caution">
    <text evidence="1">The sequence shown here is derived from an EMBL/GenBank/DDBJ whole genome shotgun (WGS) entry which is preliminary data.</text>
</comment>
<dbReference type="EMBL" id="SRYB01000002">
    <property type="protein sequence ID" value="TGY80490.1"/>
    <property type="molecule type" value="Genomic_DNA"/>
</dbReference>